<dbReference type="EMBL" id="HBUE01340207">
    <property type="protein sequence ID" value="CAG6598029.1"/>
    <property type="molecule type" value="Transcribed_RNA"/>
</dbReference>
<dbReference type="EMBL" id="HBUE01340209">
    <property type="protein sequence ID" value="CAG6598031.1"/>
    <property type="molecule type" value="Transcribed_RNA"/>
</dbReference>
<dbReference type="EMBL" id="HBUE01340210">
    <property type="protein sequence ID" value="CAG6598033.1"/>
    <property type="molecule type" value="Transcribed_RNA"/>
</dbReference>
<reference evidence="2" key="1">
    <citation type="submission" date="2021-05" db="EMBL/GenBank/DDBJ databases">
        <authorList>
            <person name="Alioto T."/>
            <person name="Alioto T."/>
            <person name="Gomez Garrido J."/>
        </authorList>
    </citation>
    <scope>NUCLEOTIDE SEQUENCE</scope>
</reference>
<proteinExistence type="predicted"/>
<feature type="compositionally biased region" description="Pro residues" evidence="1">
    <location>
        <begin position="61"/>
        <end position="79"/>
    </location>
</feature>
<feature type="compositionally biased region" description="Low complexity" evidence="1">
    <location>
        <begin position="80"/>
        <end position="89"/>
    </location>
</feature>
<evidence type="ECO:0000256" key="1">
    <source>
        <dbReference type="SAM" id="MobiDB-lite"/>
    </source>
</evidence>
<accession>A0A8D8I1N4</accession>
<evidence type="ECO:0000313" key="2">
    <source>
        <dbReference type="EMBL" id="CAG6545870.1"/>
    </source>
</evidence>
<organism evidence="2">
    <name type="scientific">Culex pipiens</name>
    <name type="common">House mosquito</name>
    <dbReference type="NCBI Taxonomy" id="7175"/>
    <lineage>
        <taxon>Eukaryota</taxon>
        <taxon>Metazoa</taxon>
        <taxon>Ecdysozoa</taxon>
        <taxon>Arthropoda</taxon>
        <taxon>Hexapoda</taxon>
        <taxon>Insecta</taxon>
        <taxon>Pterygota</taxon>
        <taxon>Neoptera</taxon>
        <taxon>Endopterygota</taxon>
        <taxon>Diptera</taxon>
        <taxon>Nematocera</taxon>
        <taxon>Culicoidea</taxon>
        <taxon>Culicidae</taxon>
        <taxon>Culicinae</taxon>
        <taxon>Culicini</taxon>
        <taxon>Culex</taxon>
        <taxon>Culex</taxon>
    </lineage>
</organism>
<feature type="region of interest" description="Disordered" evidence="1">
    <location>
        <begin position="57"/>
        <end position="96"/>
    </location>
</feature>
<dbReference type="EMBL" id="HBUE01233348">
    <property type="protein sequence ID" value="CAG6545866.1"/>
    <property type="molecule type" value="Transcribed_RNA"/>
</dbReference>
<sequence>MPGSLSFSRYLNVVSSGVDTVVRLGTYTLSGMLRLVVVVEPYATRLNTAAMLFSRLKLPPRDSPTPSPNGAPPPPPPAGPAALSPLASSRTAQQLGWSRSSGSRIVVLINTRRERRGVLTRTFLTVSGRSWGRCVRRRRPDLRVELLAVLLG</sequence>
<dbReference type="EMBL" id="HBUE01233351">
    <property type="protein sequence ID" value="CAG6545870.1"/>
    <property type="molecule type" value="Transcribed_RNA"/>
</dbReference>
<dbReference type="EMBL" id="HBUE01140419">
    <property type="protein sequence ID" value="CAG6500447.1"/>
    <property type="molecule type" value="Transcribed_RNA"/>
</dbReference>
<dbReference type="AlphaFoldDB" id="A0A8D8I1N4"/>
<dbReference type="EMBL" id="HBUE01140416">
    <property type="protein sequence ID" value="CAG6500445.1"/>
    <property type="molecule type" value="Transcribed_RNA"/>
</dbReference>
<name>A0A8D8I1N4_CULPI</name>
<protein>
    <submittedName>
        <fullName evidence="2">(northern house mosquito) hypothetical protein</fullName>
    </submittedName>
</protein>
<dbReference type="EMBL" id="HBUE01233350">
    <property type="protein sequence ID" value="CAG6545868.1"/>
    <property type="molecule type" value="Transcribed_RNA"/>
</dbReference>